<dbReference type="AlphaFoldDB" id="A0A3N6R193"/>
<dbReference type="RefSeq" id="WP_124142970.1">
    <property type="nucleotide sequence ID" value="NZ_CAWOKI010000224.1"/>
</dbReference>
<gene>
    <name evidence="1" type="ORF">D5R40_30200</name>
</gene>
<dbReference type="Proteomes" id="UP000269154">
    <property type="component" value="Unassembled WGS sequence"/>
</dbReference>
<reference evidence="1 2" key="1">
    <citation type="journal article" date="2018" name="ACS Chem. Biol.">
        <title>Ketoreductase domain dysfunction expands chemodiversity: malyngamide biosynthesis in the cyanobacterium Okeania hirsuta.</title>
        <authorList>
            <person name="Moss N.A."/>
            <person name="Leao T."/>
            <person name="Rankin M."/>
            <person name="McCullough T.M."/>
            <person name="Qu P."/>
            <person name="Korobeynikov A."/>
            <person name="Smith J.L."/>
            <person name="Gerwick L."/>
            <person name="Gerwick W.H."/>
        </authorList>
    </citation>
    <scope>NUCLEOTIDE SEQUENCE [LARGE SCALE GENOMIC DNA]</scope>
    <source>
        <strain evidence="1 2">PAB10Feb10-1</strain>
    </source>
</reference>
<protein>
    <submittedName>
        <fullName evidence="1">Uncharacterized protein</fullName>
    </submittedName>
</protein>
<keyword evidence="2" id="KW-1185">Reference proteome</keyword>
<sequence>MTNYSGITSNIKEIDITKTLQYLASGLVEWEKLDLDKRNELSKALPIGISKILAISIFRIKFSEILSIFLVWIEYFEKP</sequence>
<dbReference type="OrthoDB" id="580959at2"/>
<evidence type="ECO:0000313" key="1">
    <source>
        <dbReference type="EMBL" id="RQH24043.1"/>
    </source>
</evidence>
<comment type="caution">
    <text evidence="1">The sequence shown here is derived from an EMBL/GenBank/DDBJ whole genome shotgun (WGS) entry which is preliminary data.</text>
</comment>
<name>A0A3N6R193_9CYAN</name>
<accession>A0A3N6R193</accession>
<organism evidence="1 2">
    <name type="scientific">Okeania hirsuta</name>
    <dbReference type="NCBI Taxonomy" id="1458930"/>
    <lineage>
        <taxon>Bacteria</taxon>
        <taxon>Bacillati</taxon>
        <taxon>Cyanobacteriota</taxon>
        <taxon>Cyanophyceae</taxon>
        <taxon>Oscillatoriophycideae</taxon>
        <taxon>Oscillatoriales</taxon>
        <taxon>Microcoleaceae</taxon>
        <taxon>Okeania</taxon>
    </lineage>
</organism>
<dbReference type="EMBL" id="RCBY01000334">
    <property type="protein sequence ID" value="RQH24043.1"/>
    <property type="molecule type" value="Genomic_DNA"/>
</dbReference>
<proteinExistence type="predicted"/>
<evidence type="ECO:0000313" key="2">
    <source>
        <dbReference type="Proteomes" id="UP000269154"/>
    </source>
</evidence>